<dbReference type="EMBL" id="BGZK01000789">
    <property type="protein sequence ID" value="GBP60510.1"/>
    <property type="molecule type" value="Genomic_DNA"/>
</dbReference>
<gene>
    <name evidence="2" type="ORF">EVAR_46718_1</name>
</gene>
<feature type="region of interest" description="Disordered" evidence="1">
    <location>
        <begin position="144"/>
        <end position="295"/>
    </location>
</feature>
<name>A0A4C1XBP1_EUMVA</name>
<comment type="caution">
    <text evidence="2">The sequence shown here is derived from an EMBL/GenBank/DDBJ whole genome shotgun (WGS) entry which is preliminary data.</text>
</comment>
<feature type="compositionally biased region" description="Basic residues" evidence="1">
    <location>
        <begin position="159"/>
        <end position="176"/>
    </location>
</feature>
<dbReference type="Proteomes" id="UP000299102">
    <property type="component" value="Unassembled WGS sequence"/>
</dbReference>
<organism evidence="2 3">
    <name type="scientific">Eumeta variegata</name>
    <name type="common">Bagworm moth</name>
    <name type="synonym">Eumeta japonica</name>
    <dbReference type="NCBI Taxonomy" id="151549"/>
    <lineage>
        <taxon>Eukaryota</taxon>
        <taxon>Metazoa</taxon>
        <taxon>Ecdysozoa</taxon>
        <taxon>Arthropoda</taxon>
        <taxon>Hexapoda</taxon>
        <taxon>Insecta</taxon>
        <taxon>Pterygota</taxon>
        <taxon>Neoptera</taxon>
        <taxon>Endopterygota</taxon>
        <taxon>Lepidoptera</taxon>
        <taxon>Glossata</taxon>
        <taxon>Ditrysia</taxon>
        <taxon>Tineoidea</taxon>
        <taxon>Psychidae</taxon>
        <taxon>Oiketicinae</taxon>
        <taxon>Eumeta</taxon>
    </lineage>
</organism>
<proteinExistence type="predicted"/>
<protein>
    <submittedName>
        <fullName evidence="2">Uncharacterized protein</fullName>
    </submittedName>
</protein>
<evidence type="ECO:0000313" key="2">
    <source>
        <dbReference type="EMBL" id="GBP60510.1"/>
    </source>
</evidence>
<feature type="compositionally biased region" description="Basic residues" evidence="1">
    <location>
        <begin position="207"/>
        <end position="236"/>
    </location>
</feature>
<evidence type="ECO:0000313" key="3">
    <source>
        <dbReference type="Proteomes" id="UP000299102"/>
    </source>
</evidence>
<feature type="compositionally biased region" description="Low complexity" evidence="1">
    <location>
        <begin position="241"/>
        <end position="257"/>
    </location>
</feature>
<reference evidence="2 3" key="1">
    <citation type="journal article" date="2019" name="Commun. Biol.">
        <title>The bagworm genome reveals a unique fibroin gene that provides high tensile strength.</title>
        <authorList>
            <person name="Kono N."/>
            <person name="Nakamura H."/>
            <person name="Ohtoshi R."/>
            <person name="Tomita M."/>
            <person name="Numata K."/>
            <person name="Arakawa K."/>
        </authorList>
    </citation>
    <scope>NUCLEOTIDE SEQUENCE [LARGE SCALE GENOMIC DNA]</scope>
</reference>
<evidence type="ECO:0000256" key="1">
    <source>
        <dbReference type="SAM" id="MobiDB-lite"/>
    </source>
</evidence>
<dbReference type="AlphaFoldDB" id="A0A4C1XBP1"/>
<sequence length="322" mass="36001">MLHRLDPEPQGPRTAALTRFIRHLCTTMPGQGRTNEVARLLRSTRCHTTGSLASLQALVMDRLPIIAARRTPALGLSAPHSAACTYLRHDRRGSEYIWKCSPYDSEGAVADGAVGLHVLWNGRRLVVGRRRRQDGALCACRRSALHQRHGHAHRDARGPRRAAHRRHPRARPRPSPRRTAPGRASHHTRTVTPRVSPAAYTTTTAARNHRFIIHARTAARARTPHRSRSPLHRRTPRSGTRARPSAPESPASRSPAPTWTKDGKRSVTRHTHTHTGRESNETEGEATRSPRVRRHDTMAATYRTAALRVAWFIETSATNHCS</sequence>
<feature type="compositionally biased region" description="Basic and acidic residues" evidence="1">
    <location>
        <begin position="275"/>
        <end position="288"/>
    </location>
</feature>
<keyword evidence="3" id="KW-1185">Reference proteome</keyword>
<accession>A0A4C1XBP1</accession>